<organism evidence="2 3">
    <name type="scientific">Devosia rhizoryzae</name>
    <dbReference type="NCBI Taxonomy" id="2774137"/>
    <lineage>
        <taxon>Bacteria</taxon>
        <taxon>Pseudomonadati</taxon>
        <taxon>Pseudomonadota</taxon>
        <taxon>Alphaproteobacteria</taxon>
        <taxon>Hyphomicrobiales</taxon>
        <taxon>Devosiaceae</taxon>
        <taxon>Devosia</taxon>
    </lineage>
</organism>
<feature type="chain" id="PRO_5045933843" description="PepSY domain-containing protein" evidence="1">
    <location>
        <begin position="22"/>
        <end position="155"/>
    </location>
</feature>
<proteinExistence type="predicted"/>
<keyword evidence="3" id="KW-1185">Reference proteome</keyword>
<evidence type="ECO:0008006" key="4">
    <source>
        <dbReference type="Google" id="ProtNLM"/>
    </source>
</evidence>
<evidence type="ECO:0000256" key="1">
    <source>
        <dbReference type="SAM" id="SignalP"/>
    </source>
</evidence>
<dbReference type="RefSeq" id="WP_201634963.1">
    <property type="nucleotide sequence ID" value="NZ_CP068046.1"/>
</dbReference>
<evidence type="ECO:0000313" key="2">
    <source>
        <dbReference type="EMBL" id="QQR40012.1"/>
    </source>
</evidence>
<feature type="signal peptide" evidence="1">
    <location>
        <begin position="1"/>
        <end position="21"/>
    </location>
</feature>
<sequence>MKQISALAVCAVLALPLHAFAQEAATPATTTEATGAQSTSAATGEVDWEKFEEELQTFASSDINFSAESTIEIVPLSTMEEDALDNRDEYTVGIPSDAGDIGAVRELLASNSVVVGAIEDADFTVDDVMDLWINQEGTVTIFVDDTDSGEQANPA</sequence>
<reference evidence="2 3" key="1">
    <citation type="submission" date="2021-01" db="EMBL/GenBank/DDBJ databases">
        <title>Genome seq and assembly of Devosia sp. LEGU1.</title>
        <authorList>
            <person name="Chhetri G."/>
        </authorList>
    </citation>
    <scope>NUCLEOTIDE SEQUENCE [LARGE SCALE GENOMIC DNA]</scope>
    <source>
        <strain evidence="2 3">LEGU1</strain>
    </source>
</reference>
<name>A0ABX7C6X1_9HYPH</name>
<keyword evidence="1" id="KW-0732">Signal</keyword>
<evidence type="ECO:0000313" key="3">
    <source>
        <dbReference type="Proteomes" id="UP000595857"/>
    </source>
</evidence>
<dbReference type="Proteomes" id="UP000595857">
    <property type="component" value="Chromosome"/>
</dbReference>
<dbReference type="EMBL" id="CP068046">
    <property type="protein sequence ID" value="QQR40012.1"/>
    <property type="molecule type" value="Genomic_DNA"/>
</dbReference>
<protein>
    <recommendedName>
        <fullName evidence="4">PepSY domain-containing protein</fullName>
    </recommendedName>
</protein>
<gene>
    <name evidence="2" type="ORF">JI748_03060</name>
</gene>
<accession>A0ABX7C6X1</accession>